<evidence type="ECO:0000256" key="4">
    <source>
        <dbReference type="ARBA" id="ARBA00022950"/>
    </source>
</evidence>
<evidence type="ECO:0000256" key="1">
    <source>
        <dbReference type="ARBA" id="ARBA00022612"/>
    </source>
</evidence>
<evidence type="ECO:0000256" key="5">
    <source>
        <dbReference type="ARBA" id="ARBA00023045"/>
    </source>
</evidence>
<keyword evidence="3" id="KW-0378">Hydrolase</keyword>
<dbReference type="InterPro" id="IPR054613">
    <property type="entry name" value="Peptidase_S78_dom"/>
</dbReference>
<dbReference type="GO" id="GO:0008233">
    <property type="term" value="F:peptidase activity"/>
    <property type="evidence" value="ECO:0007669"/>
    <property type="project" value="UniProtKB-KW"/>
</dbReference>
<keyword evidence="1" id="KW-1188">Viral release from host cell</keyword>
<evidence type="ECO:0000256" key="2">
    <source>
        <dbReference type="ARBA" id="ARBA00022670"/>
    </source>
</evidence>
<protein>
    <submittedName>
        <fullName evidence="7">Prohead protease</fullName>
    </submittedName>
</protein>
<name>A0A6J7X4D2_9CAUD</name>
<keyword evidence="2 7" id="KW-0645">Protease</keyword>
<evidence type="ECO:0000259" key="6">
    <source>
        <dbReference type="Pfam" id="PF04586"/>
    </source>
</evidence>
<feature type="domain" description="Prohead serine protease" evidence="6">
    <location>
        <begin position="23"/>
        <end position="166"/>
    </location>
</feature>
<dbReference type="GO" id="GO:0046797">
    <property type="term" value="P:viral procapsid maturation"/>
    <property type="evidence" value="ECO:0007669"/>
    <property type="project" value="UniProtKB-KW"/>
</dbReference>
<dbReference type="GO" id="GO:0006508">
    <property type="term" value="P:proteolysis"/>
    <property type="evidence" value="ECO:0007669"/>
    <property type="project" value="UniProtKB-KW"/>
</dbReference>
<accession>A0A6J7X4D2</accession>
<dbReference type="Pfam" id="PF04586">
    <property type="entry name" value="Peptidase_S78"/>
    <property type="match status" value="1"/>
</dbReference>
<dbReference type="EMBL" id="LR798355">
    <property type="protein sequence ID" value="CAB5225844.1"/>
    <property type="molecule type" value="Genomic_DNA"/>
</dbReference>
<gene>
    <name evidence="7" type="ORF">UFOVP757_6</name>
</gene>
<sequence length="333" mass="36922">MGYSYMDIVAFSGDAIKSDKLGFVSGYLVRFGSPDVADLEGDYFTKSTDYGFPIDQDVPINLYWNHGMDKTVGKRCIGTGHAKADNIGIWYQAQIDMADDYAIGIARMAKAGKLGFSSGAASHMVERKSMGKANEIIRWTIAEASVTPTPAEYRNKVKSIKDMDYMENMDMEMEMVSPVDQTPEEYAREVFAEVESDLVHEGMESIYEALCAGIYGAMELTSSDKLPYLTSLVDAFASTAKDFIGSVVKSGGETKAIFSTPDSLRSTERRIRDVFGLSRNNAKRLAPAIHKLLRDGEVEGAEDSSKVKSCIVDQEVLLRENLRLQVELKNYDY</sequence>
<evidence type="ECO:0000313" key="7">
    <source>
        <dbReference type="EMBL" id="CAB5225844.1"/>
    </source>
</evidence>
<proteinExistence type="predicted"/>
<evidence type="ECO:0000256" key="3">
    <source>
        <dbReference type="ARBA" id="ARBA00022801"/>
    </source>
</evidence>
<reference evidence="7" key="1">
    <citation type="submission" date="2020-05" db="EMBL/GenBank/DDBJ databases">
        <authorList>
            <person name="Chiriac C."/>
            <person name="Salcher M."/>
            <person name="Ghai R."/>
            <person name="Kavagutti S V."/>
        </authorList>
    </citation>
    <scope>NUCLEOTIDE SEQUENCE</scope>
</reference>
<organism evidence="7">
    <name type="scientific">uncultured Caudovirales phage</name>
    <dbReference type="NCBI Taxonomy" id="2100421"/>
    <lineage>
        <taxon>Viruses</taxon>
        <taxon>Duplodnaviria</taxon>
        <taxon>Heunggongvirae</taxon>
        <taxon>Uroviricota</taxon>
        <taxon>Caudoviricetes</taxon>
        <taxon>Peduoviridae</taxon>
        <taxon>Maltschvirus</taxon>
        <taxon>Maltschvirus maltsch</taxon>
    </lineage>
</organism>
<keyword evidence="4" id="KW-0118">Viral capsid assembly</keyword>
<keyword evidence="5" id="KW-1273">Viral capsid maturation</keyword>